<dbReference type="Pfam" id="PF00149">
    <property type="entry name" value="Metallophos"/>
    <property type="match status" value="1"/>
</dbReference>
<protein>
    <recommendedName>
        <fullName evidence="2">Calcineurin-like phosphoesterase domain-containing protein</fullName>
    </recommendedName>
</protein>
<accession>A0A8H4RY78</accession>
<dbReference type="EMBL" id="JAAMPI010000013">
    <property type="protein sequence ID" value="KAF4637698.1"/>
    <property type="molecule type" value="Genomic_DNA"/>
</dbReference>
<dbReference type="OrthoDB" id="630188at2759"/>
<name>A0A8H4RY78_9HELO</name>
<dbReference type="InterPro" id="IPR051693">
    <property type="entry name" value="UPF0046_metallophosphoest"/>
</dbReference>
<comment type="caution">
    <text evidence="3">The sequence shown here is derived from an EMBL/GenBank/DDBJ whole genome shotgun (WGS) entry which is preliminary data.</text>
</comment>
<evidence type="ECO:0000259" key="2">
    <source>
        <dbReference type="Pfam" id="PF00149"/>
    </source>
</evidence>
<dbReference type="PANTHER" id="PTHR12905:SF0">
    <property type="entry name" value="CALCINEURIN-LIKE PHOSPHOESTERASE DOMAIN-CONTAINING PROTEIN"/>
    <property type="match status" value="1"/>
</dbReference>
<dbReference type="PANTHER" id="PTHR12905">
    <property type="entry name" value="METALLOPHOSPHOESTERASE"/>
    <property type="match status" value="1"/>
</dbReference>
<evidence type="ECO:0000256" key="1">
    <source>
        <dbReference type="SAM" id="MobiDB-lite"/>
    </source>
</evidence>
<proteinExistence type="predicted"/>
<dbReference type="Proteomes" id="UP000566819">
    <property type="component" value="Unassembled WGS sequence"/>
</dbReference>
<keyword evidence="4" id="KW-1185">Reference proteome</keyword>
<dbReference type="InterPro" id="IPR029052">
    <property type="entry name" value="Metallo-depent_PP-like"/>
</dbReference>
<dbReference type="GO" id="GO:0016787">
    <property type="term" value="F:hydrolase activity"/>
    <property type="evidence" value="ECO:0007669"/>
    <property type="project" value="InterPro"/>
</dbReference>
<dbReference type="InterPro" id="IPR004843">
    <property type="entry name" value="Calcineurin-like_PHP"/>
</dbReference>
<gene>
    <name evidence="3" type="ORF">G7Y89_g382</name>
</gene>
<feature type="region of interest" description="Disordered" evidence="1">
    <location>
        <begin position="162"/>
        <end position="188"/>
    </location>
</feature>
<dbReference type="AlphaFoldDB" id="A0A8H4RY78"/>
<sequence length="188" mass="20791">MTIESANQTAPVRFLILPDIHNFKYNSDGPFRNPTPKVDVVLHSGGLIQVGGTSEYKRALNLLATIPAELKLVIAGNHDLSLDSNYWKTVEEDERESEKEDHEEVMGIMTGKLAKAAGGTYLEKGMHAFTLQNGATFTIYASHYQPKFGDWAFHYERNEDRFNGPENPATGSTSIATNPIPDSPVLIL</sequence>
<dbReference type="SUPFAM" id="SSF56300">
    <property type="entry name" value="Metallo-dependent phosphatases"/>
    <property type="match status" value="1"/>
</dbReference>
<dbReference type="Gene3D" id="3.60.21.10">
    <property type="match status" value="1"/>
</dbReference>
<feature type="domain" description="Calcineurin-like phosphoesterase" evidence="2">
    <location>
        <begin position="13"/>
        <end position="119"/>
    </location>
</feature>
<organism evidence="3 4">
    <name type="scientific">Cudoniella acicularis</name>
    <dbReference type="NCBI Taxonomy" id="354080"/>
    <lineage>
        <taxon>Eukaryota</taxon>
        <taxon>Fungi</taxon>
        <taxon>Dikarya</taxon>
        <taxon>Ascomycota</taxon>
        <taxon>Pezizomycotina</taxon>
        <taxon>Leotiomycetes</taxon>
        <taxon>Helotiales</taxon>
        <taxon>Tricladiaceae</taxon>
        <taxon>Cudoniella</taxon>
    </lineage>
</organism>
<evidence type="ECO:0000313" key="3">
    <source>
        <dbReference type="EMBL" id="KAF4637698.1"/>
    </source>
</evidence>
<reference evidence="3 4" key="1">
    <citation type="submission" date="2020-03" db="EMBL/GenBank/DDBJ databases">
        <title>Draft Genome Sequence of Cudoniella acicularis.</title>
        <authorList>
            <person name="Buettner E."/>
            <person name="Kellner H."/>
        </authorList>
    </citation>
    <scope>NUCLEOTIDE SEQUENCE [LARGE SCALE GENOMIC DNA]</scope>
    <source>
        <strain evidence="3 4">DSM 108380</strain>
    </source>
</reference>
<evidence type="ECO:0000313" key="4">
    <source>
        <dbReference type="Proteomes" id="UP000566819"/>
    </source>
</evidence>